<dbReference type="Pfam" id="PF19259">
    <property type="entry name" value="Ty3_capsid"/>
    <property type="match status" value="1"/>
</dbReference>
<proteinExistence type="predicted"/>
<comment type="caution">
    <text evidence="3">The sequence shown here is derived from an EMBL/GenBank/DDBJ whole genome shotgun (WGS) entry which is preliminary data.</text>
</comment>
<dbReference type="PANTHER" id="PTHR15503:SF22">
    <property type="entry name" value="TRANSPOSON TY3-I GAG POLYPROTEIN"/>
    <property type="match status" value="1"/>
</dbReference>
<sequence length="311" mass="34353">MSQTHQAPTRIYHSALSHQNSGRGIGGSVKTGPNIVDTSMSHSDPFQDLVAALRQALTTHPAPTPAPPAIISANTATTSSPLLYASPMAKPAPYSGSAEDCNSFLLQCSLVLEMQPHVFPTERFKVAFVITQLSGKALLWAESIWSQNHPAVQSYSSFVDHFKEVFGKPSWDSSIGEELYNLKQGKMSINEYALQFRTLAAKSGWNKQTLLTSYCQGLDPQVRLHLAAYKDSIGLERFIQLSIRFATRMQSCLEEHQGHAQLTTILCRPGSVSPPEPAHEPMQLESSRLTPAERQRRLTQNLCLYCVLRGM</sequence>
<dbReference type="Proteomes" id="UP001274896">
    <property type="component" value="Unassembled WGS sequence"/>
</dbReference>
<evidence type="ECO:0000259" key="2">
    <source>
        <dbReference type="Pfam" id="PF19259"/>
    </source>
</evidence>
<dbReference type="EMBL" id="JAUCMX010000017">
    <property type="protein sequence ID" value="KAK3518409.1"/>
    <property type="molecule type" value="Genomic_DNA"/>
</dbReference>
<feature type="domain" description="Ty3 transposon capsid-like protein" evidence="2">
    <location>
        <begin position="87"/>
        <end position="243"/>
    </location>
</feature>
<name>A0AAE0QCN3_9TELE</name>
<gene>
    <name evidence="3" type="ORF">QTP70_000606</name>
</gene>
<accession>A0AAE0QCN3</accession>
<organism evidence="3 4">
    <name type="scientific">Hemibagrus guttatus</name>
    <dbReference type="NCBI Taxonomy" id="175788"/>
    <lineage>
        <taxon>Eukaryota</taxon>
        <taxon>Metazoa</taxon>
        <taxon>Chordata</taxon>
        <taxon>Craniata</taxon>
        <taxon>Vertebrata</taxon>
        <taxon>Euteleostomi</taxon>
        <taxon>Actinopterygii</taxon>
        <taxon>Neopterygii</taxon>
        <taxon>Teleostei</taxon>
        <taxon>Ostariophysi</taxon>
        <taxon>Siluriformes</taxon>
        <taxon>Bagridae</taxon>
        <taxon>Hemibagrus</taxon>
    </lineage>
</organism>
<protein>
    <recommendedName>
        <fullName evidence="2">Ty3 transposon capsid-like protein domain-containing protein</fullName>
    </recommendedName>
</protein>
<evidence type="ECO:0000313" key="4">
    <source>
        <dbReference type="Proteomes" id="UP001274896"/>
    </source>
</evidence>
<dbReference type="AlphaFoldDB" id="A0AAE0QCN3"/>
<keyword evidence="4" id="KW-1185">Reference proteome</keyword>
<feature type="region of interest" description="Disordered" evidence="1">
    <location>
        <begin position="270"/>
        <end position="291"/>
    </location>
</feature>
<dbReference type="InterPro" id="IPR045358">
    <property type="entry name" value="Ty3_capsid"/>
</dbReference>
<dbReference type="InterPro" id="IPR032567">
    <property type="entry name" value="RTL1-rel"/>
</dbReference>
<reference evidence="3" key="1">
    <citation type="submission" date="2023-06" db="EMBL/GenBank/DDBJ databases">
        <title>Male Hemibagrus guttatus genome.</title>
        <authorList>
            <person name="Bian C."/>
        </authorList>
    </citation>
    <scope>NUCLEOTIDE SEQUENCE</scope>
    <source>
        <strain evidence="3">Male_cb2023</strain>
        <tissue evidence="3">Muscle</tissue>
    </source>
</reference>
<dbReference type="PANTHER" id="PTHR15503">
    <property type="entry name" value="LDOC1 RELATED"/>
    <property type="match status" value="1"/>
</dbReference>
<evidence type="ECO:0000256" key="1">
    <source>
        <dbReference type="SAM" id="MobiDB-lite"/>
    </source>
</evidence>
<evidence type="ECO:0000313" key="3">
    <source>
        <dbReference type="EMBL" id="KAK3518409.1"/>
    </source>
</evidence>